<dbReference type="PROSITE" id="PS50042">
    <property type="entry name" value="CNMP_BINDING_3"/>
    <property type="match status" value="1"/>
</dbReference>
<evidence type="ECO:0000313" key="2">
    <source>
        <dbReference type="EMBL" id="MBU5626833.1"/>
    </source>
</evidence>
<comment type="caution">
    <text evidence="2">The sequence shown here is derived from an EMBL/GenBank/DDBJ whole genome shotgun (WGS) entry which is preliminary data.</text>
</comment>
<proteinExistence type="predicted"/>
<sequence length="220" mass="24625">MMTQEEIRRSPLFEGISYDSYLQMVDCFQMRTKAYQPGEIILNYGEGTPQQVGILEDGTAALLRIDADGNNTILEEMGAGSVFGETVAFSGVGGDSLMVVCEKDCRVEFVNYAHIVKRCEQACIHHSMLVQNMLRLISDKTLALGERVEVLSQRSIRDKLMCYFTLQASKNGGSTFLLPFSLSRLAEYISTDRSAMMRELKKIREEGLAEVKNGEITLLQ</sequence>
<protein>
    <submittedName>
        <fullName evidence="2">Crp/Fnr family transcriptional regulator</fullName>
    </submittedName>
</protein>
<accession>A0ABS6F9S8</accession>
<dbReference type="RefSeq" id="WP_216632266.1">
    <property type="nucleotide sequence ID" value="NZ_JAHLQN010000001.1"/>
</dbReference>
<dbReference type="CDD" id="cd00038">
    <property type="entry name" value="CAP_ED"/>
    <property type="match status" value="1"/>
</dbReference>
<organism evidence="2 3">
    <name type="scientific">Dysosmobacter acutus</name>
    <dbReference type="NCBI Taxonomy" id="2841504"/>
    <lineage>
        <taxon>Bacteria</taxon>
        <taxon>Bacillati</taxon>
        <taxon>Bacillota</taxon>
        <taxon>Clostridia</taxon>
        <taxon>Eubacteriales</taxon>
        <taxon>Oscillospiraceae</taxon>
        <taxon>Dysosmobacter</taxon>
    </lineage>
</organism>
<dbReference type="EMBL" id="JAHLQN010000001">
    <property type="protein sequence ID" value="MBU5626833.1"/>
    <property type="molecule type" value="Genomic_DNA"/>
</dbReference>
<evidence type="ECO:0000259" key="1">
    <source>
        <dbReference type="PROSITE" id="PS50042"/>
    </source>
</evidence>
<dbReference type="InterPro" id="IPR000595">
    <property type="entry name" value="cNMP-bd_dom"/>
</dbReference>
<name>A0ABS6F9S8_9FIRM</name>
<dbReference type="Pfam" id="PF00027">
    <property type="entry name" value="cNMP_binding"/>
    <property type="match status" value="1"/>
</dbReference>
<keyword evidence="3" id="KW-1185">Reference proteome</keyword>
<reference evidence="2 3" key="1">
    <citation type="submission" date="2021-06" db="EMBL/GenBank/DDBJ databases">
        <authorList>
            <person name="Sun Q."/>
            <person name="Li D."/>
        </authorList>
    </citation>
    <scope>NUCLEOTIDE SEQUENCE [LARGE SCALE GENOMIC DNA]</scope>
    <source>
        <strain evidence="2 3">MSJ-2</strain>
    </source>
</reference>
<feature type="domain" description="Cyclic nucleotide-binding" evidence="1">
    <location>
        <begin position="12"/>
        <end position="85"/>
    </location>
</feature>
<evidence type="ECO:0000313" key="3">
    <source>
        <dbReference type="Proteomes" id="UP000787672"/>
    </source>
</evidence>
<dbReference type="Proteomes" id="UP000787672">
    <property type="component" value="Unassembled WGS sequence"/>
</dbReference>
<gene>
    <name evidence="2" type="ORF">KQI82_07885</name>
</gene>